<accession>A0ABW4GLA4</accession>
<sequence>MSTTTMSRAVRRRWWWTLWSLLTVLAIGITAYFVPPYLVGNTNIPGLDMTIPGYYTSLVIHGVPAGLALLIGPWQFVPRLRARFPRAHRMAGRVYLISVVAAAMAALYSAAVTPSGFTLQVAFFGLVVVWLYTAAQAYRAIRRGEVQVHRIWMVRNYAFTFAAVTLRLYQLVGLQLMSVMPSLEYSAVYESSAWLSLLGNVLVAEYFIVQRTLAPLARRRSSEPAEALAQQ</sequence>
<evidence type="ECO:0000313" key="3">
    <source>
        <dbReference type="Proteomes" id="UP001597097"/>
    </source>
</evidence>
<keyword evidence="3" id="KW-1185">Reference proteome</keyword>
<name>A0ABW4GLA4_9ACTN</name>
<evidence type="ECO:0000256" key="1">
    <source>
        <dbReference type="SAM" id="Phobius"/>
    </source>
</evidence>
<dbReference type="Pfam" id="PF10067">
    <property type="entry name" value="DUF2306"/>
    <property type="match status" value="1"/>
</dbReference>
<keyword evidence="1" id="KW-0472">Membrane</keyword>
<evidence type="ECO:0000313" key="2">
    <source>
        <dbReference type="EMBL" id="MFD1543527.1"/>
    </source>
</evidence>
<feature type="transmembrane region" description="Helical" evidence="1">
    <location>
        <begin position="14"/>
        <end position="34"/>
    </location>
</feature>
<protein>
    <submittedName>
        <fullName evidence="2">DUF2306 domain-containing protein</fullName>
    </submittedName>
</protein>
<gene>
    <name evidence="2" type="ORF">ACFSJ0_41245</name>
</gene>
<keyword evidence="1" id="KW-0812">Transmembrane</keyword>
<proteinExistence type="predicted"/>
<feature type="transmembrane region" description="Helical" evidence="1">
    <location>
        <begin position="192"/>
        <end position="209"/>
    </location>
</feature>
<organism evidence="2 3">
    <name type="scientific">Nonomuraea guangzhouensis</name>
    <dbReference type="NCBI Taxonomy" id="1291555"/>
    <lineage>
        <taxon>Bacteria</taxon>
        <taxon>Bacillati</taxon>
        <taxon>Actinomycetota</taxon>
        <taxon>Actinomycetes</taxon>
        <taxon>Streptosporangiales</taxon>
        <taxon>Streptosporangiaceae</taxon>
        <taxon>Nonomuraea</taxon>
    </lineage>
</organism>
<feature type="transmembrane region" description="Helical" evidence="1">
    <location>
        <begin position="156"/>
        <end position="172"/>
    </location>
</feature>
<dbReference type="InterPro" id="IPR018750">
    <property type="entry name" value="DUF2306_membrane"/>
</dbReference>
<reference evidence="3" key="1">
    <citation type="journal article" date="2019" name="Int. J. Syst. Evol. Microbiol.">
        <title>The Global Catalogue of Microorganisms (GCM) 10K type strain sequencing project: providing services to taxonomists for standard genome sequencing and annotation.</title>
        <authorList>
            <consortium name="The Broad Institute Genomics Platform"/>
            <consortium name="The Broad Institute Genome Sequencing Center for Infectious Disease"/>
            <person name="Wu L."/>
            <person name="Ma J."/>
        </authorList>
    </citation>
    <scope>NUCLEOTIDE SEQUENCE [LARGE SCALE GENOMIC DNA]</scope>
    <source>
        <strain evidence="3">CGMCC 1.15399</strain>
    </source>
</reference>
<dbReference type="RefSeq" id="WP_219529699.1">
    <property type="nucleotide sequence ID" value="NZ_JAHKRM010000007.1"/>
</dbReference>
<comment type="caution">
    <text evidence="2">The sequence shown here is derived from an EMBL/GenBank/DDBJ whole genome shotgun (WGS) entry which is preliminary data.</text>
</comment>
<feature type="transmembrane region" description="Helical" evidence="1">
    <location>
        <begin position="94"/>
        <end position="111"/>
    </location>
</feature>
<feature type="transmembrane region" description="Helical" evidence="1">
    <location>
        <begin position="54"/>
        <end position="74"/>
    </location>
</feature>
<dbReference type="EMBL" id="JBHUCM010000038">
    <property type="protein sequence ID" value="MFD1543527.1"/>
    <property type="molecule type" value="Genomic_DNA"/>
</dbReference>
<dbReference type="Proteomes" id="UP001597097">
    <property type="component" value="Unassembled WGS sequence"/>
</dbReference>
<keyword evidence="1" id="KW-1133">Transmembrane helix</keyword>
<feature type="transmembrane region" description="Helical" evidence="1">
    <location>
        <begin position="117"/>
        <end position="135"/>
    </location>
</feature>